<sequence length="126" mass="14288">MRIRQLSIGSVSWDSASDKAARLHVESHSRTRRSAISSILLADFMSISSRRIRTSPSMGSQRCKSETLLPGAPYTYIVTKDFLLAFGLDMLRDLSNFEMLRMPDCSARRNTDRDILTIGVCCLWRL</sequence>
<comment type="caution">
    <text evidence="1">The sequence shown here is derived from an EMBL/GenBank/DDBJ whole genome shotgun (WGS) entry which is preliminary data.</text>
</comment>
<dbReference type="EMBL" id="QGGG01000005">
    <property type="protein sequence ID" value="PWJ84659.1"/>
    <property type="molecule type" value="Genomic_DNA"/>
</dbReference>
<organism evidence="1 2">
    <name type="scientific">Pseudaminobacter salicylatoxidans</name>
    <dbReference type="NCBI Taxonomy" id="93369"/>
    <lineage>
        <taxon>Bacteria</taxon>
        <taxon>Pseudomonadati</taxon>
        <taxon>Pseudomonadota</taxon>
        <taxon>Alphaproteobacteria</taxon>
        <taxon>Hyphomicrobiales</taxon>
        <taxon>Phyllobacteriaceae</taxon>
        <taxon>Pseudaminobacter</taxon>
    </lineage>
</organism>
<name>A0A316C4T9_PSESE</name>
<keyword evidence="2" id="KW-1185">Reference proteome</keyword>
<dbReference type="Proteomes" id="UP000245396">
    <property type="component" value="Unassembled WGS sequence"/>
</dbReference>
<evidence type="ECO:0000313" key="1">
    <source>
        <dbReference type="EMBL" id="PWJ84659.1"/>
    </source>
</evidence>
<accession>A0A316C4T9</accession>
<protein>
    <submittedName>
        <fullName evidence="1">Uncharacterized protein</fullName>
    </submittedName>
</protein>
<gene>
    <name evidence="1" type="ORF">C7441_105279</name>
</gene>
<reference evidence="1 2" key="1">
    <citation type="submission" date="2018-05" db="EMBL/GenBank/DDBJ databases">
        <title>Genomic Encyclopedia of Type Strains, Phase IV (KMG-IV): sequencing the most valuable type-strain genomes for metagenomic binning, comparative biology and taxonomic classification.</title>
        <authorList>
            <person name="Goeker M."/>
        </authorList>
    </citation>
    <scope>NUCLEOTIDE SEQUENCE [LARGE SCALE GENOMIC DNA]</scope>
    <source>
        <strain evidence="1 2">DSM 6986</strain>
    </source>
</reference>
<dbReference type="AlphaFoldDB" id="A0A316C4T9"/>
<evidence type="ECO:0000313" key="2">
    <source>
        <dbReference type="Proteomes" id="UP000245396"/>
    </source>
</evidence>
<proteinExistence type="predicted"/>